<dbReference type="PANTHER" id="PTHR47505:SF1">
    <property type="entry name" value="DNA UTILIZATION PROTEIN YHGH"/>
    <property type="match status" value="1"/>
</dbReference>
<feature type="domain" description="Double zinc ribbon" evidence="3">
    <location>
        <begin position="14"/>
        <end position="76"/>
    </location>
</feature>
<dbReference type="Gene3D" id="3.40.50.2020">
    <property type="match status" value="1"/>
</dbReference>
<proteinExistence type="inferred from homology"/>
<comment type="caution">
    <text evidence="4">The sequence shown here is derived from an EMBL/GenBank/DDBJ whole genome shotgun (WGS) entry which is preliminary data.</text>
</comment>
<evidence type="ECO:0000259" key="2">
    <source>
        <dbReference type="Pfam" id="PF00156"/>
    </source>
</evidence>
<gene>
    <name evidence="4" type="ORF">HNQ81_000563</name>
</gene>
<accession>A0A840UQG3</accession>
<dbReference type="PANTHER" id="PTHR47505">
    <property type="entry name" value="DNA UTILIZATION PROTEIN YHGH"/>
    <property type="match status" value="1"/>
</dbReference>
<dbReference type="InterPro" id="IPR000836">
    <property type="entry name" value="PRTase_dom"/>
</dbReference>
<evidence type="ECO:0000313" key="4">
    <source>
        <dbReference type="EMBL" id="MBB5346853.1"/>
    </source>
</evidence>
<dbReference type="InterPro" id="IPR029057">
    <property type="entry name" value="PRTase-like"/>
</dbReference>
<dbReference type="Pfam" id="PF18912">
    <property type="entry name" value="DZR_2"/>
    <property type="match status" value="1"/>
</dbReference>
<dbReference type="Pfam" id="PF00156">
    <property type="entry name" value="Pribosyltran"/>
    <property type="match status" value="1"/>
</dbReference>
<dbReference type="Proteomes" id="UP000539642">
    <property type="component" value="Unassembled WGS sequence"/>
</dbReference>
<protein>
    <submittedName>
        <fullName evidence="4">ComF family protein</fullName>
    </submittedName>
</protein>
<evidence type="ECO:0000259" key="3">
    <source>
        <dbReference type="Pfam" id="PF18912"/>
    </source>
</evidence>
<evidence type="ECO:0000313" key="5">
    <source>
        <dbReference type="Proteomes" id="UP000539642"/>
    </source>
</evidence>
<name>A0A840UQG3_9BACT</name>
<keyword evidence="5" id="KW-1185">Reference proteome</keyword>
<dbReference type="SUPFAM" id="SSF53271">
    <property type="entry name" value="PRTase-like"/>
    <property type="match status" value="1"/>
</dbReference>
<evidence type="ECO:0000256" key="1">
    <source>
        <dbReference type="ARBA" id="ARBA00008007"/>
    </source>
</evidence>
<dbReference type="InterPro" id="IPR044005">
    <property type="entry name" value="DZR_2"/>
</dbReference>
<sequence length="248" mass="27473">MNSMPPPKSWATIFLDLVFPPRCLLCGAYPGWENPEHLCRDCRQGINYIRPPLCACCGKMMAAGEPGRSHRCQDCLVHPPPFSVARSCIRYDQTASLLLHRLKYHGDTAVLPGLRHIIEQAAIAGVCDPDIIVPVPLYRKRLKARGLNQAAHLARLFYPGRDSDIRFDLLHRIRDTPPQTVLSGAARRRNLRSAFAVKDLTLVKGKTVCVVDDVFTTGTTVSECSRALRLAGAEEVYVLTLAMVVSTV</sequence>
<dbReference type="AlphaFoldDB" id="A0A840UQG3"/>
<dbReference type="EMBL" id="JACHEO010000002">
    <property type="protein sequence ID" value="MBB5346853.1"/>
    <property type="molecule type" value="Genomic_DNA"/>
</dbReference>
<organism evidence="4 5">
    <name type="scientific">Desulfoprunum benzoelyticum</name>
    <dbReference type="NCBI Taxonomy" id="1506996"/>
    <lineage>
        <taxon>Bacteria</taxon>
        <taxon>Pseudomonadati</taxon>
        <taxon>Thermodesulfobacteriota</taxon>
        <taxon>Desulfobulbia</taxon>
        <taxon>Desulfobulbales</taxon>
        <taxon>Desulfobulbaceae</taxon>
        <taxon>Desulfoprunum</taxon>
    </lineage>
</organism>
<dbReference type="InterPro" id="IPR051910">
    <property type="entry name" value="ComF/GntX_DNA_util-trans"/>
</dbReference>
<feature type="domain" description="Phosphoribosyltransferase" evidence="2">
    <location>
        <begin position="144"/>
        <end position="241"/>
    </location>
</feature>
<reference evidence="4 5" key="1">
    <citation type="submission" date="2020-08" db="EMBL/GenBank/DDBJ databases">
        <title>Genomic Encyclopedia of Type Strains, Phase IV (KMG-IV): sequencing the most valuable type-strain genomes for metagenomic binning, comparative biology and taxonomic classification.</title>
        <authorList>
            <person name="Goeker M."/>
        </authorList>
    </citation>
    <scope>NUCLEOTIDE SEQUENCE [LARGE SCALE GENOMIC DNA]</scope>
    <source>
        <strain evidence="4 5">DSM 28570</strain>
    </source>
</reference>
<dbReference type="CDD" id="cd06223">
    <property type="entry name" value="PRTases_typeI"/>
    <property type="match status" value="1"/>
</dbReference>
<comment type="similarity">
    <text evidence="1">Belongs to the ComF/GntX family.</text>
</comment>